<feature type="region of interest" description="Disordered" evidence="1">
    <location>
        <begin position="223"/>
        <end position="284"/>
    </location>
</feature>
<dbReference type="Proteomes" id="UP001501170">
    <property type="component" value="Unassembled WGS sequence"/>
</dbReference>
<evidence type="ECO:0000313" key="2">
    <source>
        <dbReference type="EMBL" id="GAA2366265.1"/>
    </source>
</evidence>
<keyword evidence="3" id="KW-1185">Reference proteome</keyword>
<evidence type="ECO:0000313" key="3">
    <source>
        <dbReference type="Proteomes" id="UP001501170"/>
    </source>
</evidence>
<evidence type="ECO:0000256" key="1">
    <source>
        <dbReference type="SAM" id="MobiDB-lite"/>
    </source>
</evidence>
<organism evidence="2 3">
    <name type="scientific">Gordonia cholesterolivorans</name>
    <dbReference type="NCBI Taxonomy" id="559625"/>
    <lineage>
        <taxon>Bacteria</taxon>
        <taxon>Bacillati</taxon>
        <taxon>Actinomycetota</taxon>
        <taxon>Actinomycetes</taxon>
        <taxon>Mycobacteriales</taxon>
        <taxon>Gordoniaceae</taxon>
        <taxon>Gordonia</taxon>
    </lineage>
</organism>
<gene>
    <name evidence="2" type="ORF">GCM10009855_01870</name>
</gene>
<dbReference type="Pfam" id="PF21997">
    <property type="entry name" value="DUF6928"/>
    <property type="match status" value="1"/>
</dbReference>
<dbReference type="InterPro" id="IPR053847">
    <property type="entry name" value="DUF6928"/>
</dbReference>
<proteinExistence type="predicted"/>
<sequence length="284" mass="30238">MLPNISALWFIACPDPAAELAGGVYIDPEKTADFIEKAFADTEITPIGTSDLAAAVDGADNRVFAAHFGRLAVLAGASLRTTDPDELTSYLEDLGVGQTWALVSLDPDTDTGCVARWQDGELQRAFVGTPTVIRTDVGLPYPFEGPFWAGDHPQAAAEHDPLALPFHPGELADAAHGAWFGFSFHGDTSSAVDPARIPVTVYRVGPDDGFDNVIESSVPLRADAPTEPHHAHAAPEGSTEETEPIQRIPAPVATPKPQSEQQPDSPPARTPGPISRYFGFRGRL</sequence>
<dbReference type="EMBL" id="BAAARB010000001">
    <property type="protein sequence ID" value="GAA2366265.1"/>
    <property type="molecule type" value="Genomic_DNA"/>
</dbReference>
<accession>A0ABP5U497</accession>
<comment type="caution">
    <text evidence="2">The sequence shown here is derived from an EMBL/GenBank/DDBJ whole genome shotgun (WGS) entry which is preliminary data.</text>
</comment>
<reference evidence="3" key="1">
    <citation type="journal article" date="2019" name="Int. J. Syst. Evol. Microbiol.">
        <title>The Global Catalogue of Microorganisms (GCM) 10K type strain sequencing project: providing services to taxonomists for standard genome sequencing and annotation.</title>
        <authorList>
            <consortium name="The Broad Institute Genomics Platform"/>
            <consortium name="The Broad Institute Genome Sequencing Center for Infectious Disease"/>
            <person name="Wu L."/>
            <person name="Ma J."/>
        </authorList>
    </citation>
    <scope>NUCLEOTIDE SEQUENCE [LARGE SCALE GENOMIC DNA]</scope>
    <source>
        <strain evidence="3">JCM 16227</strain>
    </source>
</reference>
<name>A0ABP5U497_9ACTN</name>
<protein>
    <submittedName>
        <fullName evidence="2">Uncharacterized protein</fullName>
    </submittedName>
</protein>